<feature type="binding site" evidence="24">
    <location>
        <position position="382"/>
    </location>
    <ligand>
        <name>substrate</name>
    </ligand>
</feature>
<evidence type="ECO:0000256" key="25">
    <source>
        <dbReference type="PIRSR" id="PIRSR634016-3"/>
    </source>
</evidence>
<evidence type="ECO:0000256" key="8">
    <source>
        <dbReference type="ARBA" id="ARBA00022475"/>
    </source>
</evidence>
<organism evidence="33">
    <name type="scientific">Thrips palmi</name>
    <name type="common">Melon thrips</name>
    <dbReference type="NCBI Taxonomy" id="161013"/>
    <lineage>
        <taxon>Eukaryota</taxon>
        <taxon>Metazoa</taxon>
        <taxon>Ecdysozoa</taxon>
        <taxon>Arthropoda</taxon>
        <taxon>Hexapoda</taxon>
        <taxon>Insecta</taxon>
        <taxon>Pterygota</taxon>
        <taxon>Neoptera</taxon>
        <taxon>Paraneoptera</taxon>
        <taxon>Thysanoptera</taxon>
        <taxon>Terebrantia</taxon>
        <taxon>Thripoidea</taxon>
        <taxon>Thripidae</taxon>
        <taxon>Thrips</taxon>
    </lineage>
</organism>
<dbReference type="GO" id="GO:0043171">
    <property type="term" value="P:peptide catabolic process"/>
    <property type="evidence" value="ECO:0007669"/>
    <property type="project" value="TreeGrafter"/>
</dbReference>
<evidence type="ECO:0000259" key="30">
    <source>
        <dbReference type="Pfam" id="PF11838"/>
    </source>
</evidence>
<gene>
    <name evidence="33" type="primary">LOC117654343</name>
</gene>
<dbReference type="GeneID" id="117654343"/>
<evidence type="ECO:0000256" key="17">
    <source>
        <dbReference type="ARBA" id="ARBA00022989"/>
    </source>
</evidence>
<feature type="region of interest" description="Disordered" evidence="27">
    <location>
        <begin position="292"/>
        <end position="311"/>
    </location>
</feature>
<dbReference type="GO" id="GO:0005737">
    <property type="term" value="C:cytoplasm"/>
    <property type="evidence" value="ECO:0007669"/>
    <property type="project" value="TreeGrafter"/>
</dbReference>
<keyword evidence="12 25" id="KW-0479">Metal-binding</keyword>
<evidence type="ECO:0000256" key="11">
    <source>
        <dbReference type="ARBA" id="ARBA00022692"/>
    </source>
</evidence>
<dbReference type="InterPro" id="IPR042097">
    <property type="entry name" value="Aminopeptidase_N-like_N_sf"/>
</dbReference>
<keyword evidence="13" id="KW-0378">Hydrolase</keyword>
<evidence type="ECO:0000256" key="19">
    <source>
        <dbReference type="ARBA" id="ARBA00023136"/>
    </source>
</evidence>
<dbReference type="FunFam" id="1.10.390.10:FF:000016">
    <property type="entry name" value="Glutamyl aminopeptidase"/>
    <property type="match status" value="1"/>
</dbReference>
<evidence type="ECO:0000256" key="13">
    <source>
        <dbReference type="ARBA" id="ARBA00022801"/>
    </source>
</evidence>
<keyword evidence="14 25" id="KW-0862">Zinc</keyword>
<feature type="domain" description="Peptidase M1 membrane alanine aminopeptidase" evidence="29">
    <location>
        <begin position="486"/>
        <end position="704"/>
    </location>
</feature>
<keyword evidence="17 28" id="KW-1133">Transmembrane helix</keyword>
<evidence type="ECO:0000256" key="28">
    <source>
        <dbReference type="SAM" id="Phobius"/>
    </source>
</evidence>
<evidence type="ECO:0000256" key="15">
    <source>
        <dbReference type="ARBA" id="ARBA00022837"/>
    </source>
</evidence>
<dbReference type="PRINTS" id="PR00756">
    <property type="entry name" value="ALADIPTASE"/>
</dbReference>
<dbReference type="FunFam" id="2.60.40.1910:FF:000006">
    <property type="entry name" value="Aminopeptidase"/>
    <property type="match status" value="1"/>
</dbReference>
<dbReference type="Gene3D" id="1.10.390.10">
    <property type="entry name" value="Neutral Protease Domain 2"/>
    <property type="match status" value="1"/>
</dbReference>
<evidence type="ECO:0000256" key="10">
    <source>
        <dbReference type="ARBA" id="ARBA00022670"/>
    </source>
</evidence>
<dbReference type="InterPro" id="IPR001930">
    <property type="entry name" value="Peptidase_M1"/>
</dbReference>
<keyword evidence="10" id="KW-0645">Protease</keyword>
<dbReference type="OrthoDB" id="510539at2759"/>
<comment type="similarity">
    <text evidence="4">Belongs to the peptidase M1 family.</text>
</comment>
<feature type="region of interest" description="Disordered" evidence="27">
    <location>
        <begin position="138"/>
        <end position="183"/>
    </location>
</feature>
<evidence type="ECO:0000256" key="2">
    <source>
        <dbReference type="ARBA" id="ARBA00004401"/>
    </source>
</evidence>
<dbReference type="GO" id="GO:0005886">
    <property type="term" value="C:plasma membrane"/>
    <property type="evidence" value="ECO:0007669"/>
    <property type="project" value="UniProtKB-SubCell"/>
</dbReference>
<dbReference type="InParanoid" id="A0A6P9AES8"/>
<feature type="binding site" evidence="25">
    <location>
        <position position="561"/>
    </location>
    <ligand>
        <name>Zn(2+)</name>
        <dbReference type="ChEBI" id="CHEBI:29105"/>
        <note>catalytic</note>
    </ligand>
</feature>
<keyword evidence="15" id="KW-0106">Calcium</keyword>
<keyword evidence="18" id="KW-0482">Metalloprotease</keyword>
<evidence type="ECO:0000256" key="18">
    <source>
        <dbReference type="ARBA" id="ARBA00023049"/>
    </source>
</evidence>
<keyword evidence="16" id="KW-0735">Signal-anchor</keyword>
<dbReference type="GO" id="GO:0005615">
    <property type="term" value="C:extracellular space"/>
    <property type="evidence" value="ECO:0007669"/>
    <property type="project" value="TreeGrafter"/>
</dbReference>
<dbReference type="GO" id="GO:0070006">
    <property type="term" value="F:metalloaminopeptidase activity"/>
    <property type="evidence" value="ECO:0007669"/>
    <property type="project" value="TreeGrafter"/>
</dbReference>
<feature type="transmembrane region" description="Helical" evidence="28">
    <location>
        <begin position="31"/>
        <end position="53"/>
    </location>
</feature>
<dbReference type="GO" id="GO:0042277">
    <property type="term" value="F:peptide binding"/>
    <property type="evidence" value="ECO:0007669"/>
    <property type="project" value="TreeGrafter"/>
</dbReference>
<dbReference type="InterPro" id="IPR014782">
    <property type="entry name" value="Peptidase_M1_dom"/>
</dbReference>
<evidence type="ECO:0000313" key="33">
    <source>
        <dbReference type="RefSeq" id="XP_034256818.1"/>
    </source>
</evidence>
<dbReference type="RefSeq" id="XP_034256818.1">
    <property type="nucleotide sequence ID" value="XM_034400927.1"/>
</dbReference>
<dbReference type="EC" id="3.4.11.7" evidence="6"/>
<dbReference type="KEGG" id="tpal:117654343"/>
<dbReference type="InterPro" id="IPR050344">
    <property type="entry name" value="Peptidase_M1_aminopeptidases"/>
</dbReference>
<evidence type="ECO:0000256" key="27">
    <source>
        <dbReference type="SAM" id="MobiDB-lite"/>
    </source>
</evidence>
<evidence type="ECO:0000256" key="16">
    <source>
        <dbReference type="ARBA" id="ARBA00022968"/>
    </source>
</evidence>
<evidence type="ECO:0000256" key="20">
    <source>
        <dbReference type="ARBA" id="ARBA00023157"/>
    </source>
</evidence>
<evidence type="ECO:0000256" key="26">
    <source>
        <dbReference type="PIRSR" id="PIRSR634016-4"/>
    </source>
</evidence>
<dbReference type="InterPro" id="IPR034016">
    <property type="entry name" value="M1_APN-typ"/>
</dbReference>
<evidence type="ECO:0000259" key="31">
    <source>
        <dbReference type="Pfam" id="PF17900"/>
    </source>
</evidence>
<dbReference type="FunCoup" id="A0A6P9AES8">
    <property type="interactions" value="594"/>
</dbReference>
<proteinExistence type="inferred from homology"/>
<comment type="subunit">
    <text evidence="5">Homodimer; disulfide-linked.</text>
</comment>
<dbReference type="Gene3D" id="2.60.40.1910">
    <property type="match status" value="1"/>
</dbReference>
<dbReference type="GO" id="GO:0098552">
    <property type="term" value="C:side of membrane"/>
    <property type="evidence" value="ECO:0007669"/>
    <property type="project" value="UniProtKB-KW"/>
</dbReference>
<dbReference type="Proteomes" id="UP000515158">
    <property type="component" value="Unplaced"/>
</dbReference>
<dbReference type="Pfam" id="PF11838">
    <property type="entry name" value="ERAP1_C"/>
    <property type="match status" value="1"/>
</dbReference>
<keyword evidence="19 28" id="KW-0472">Membrane</keyword>
<evidence type="ECO:0000256" key="22">
    <source>
        <dbReference type="ARBA" id="ARBA00023288"/>
    </source>
</evidence>
<evidence type="ECO:0000256" key="4">
    <source>
        <dbReference type="ARBA" id="ARBA00010136"/>
    </source>
</evidence>
<evidence type="ECO:0000256" key="3">
    <source>
        <dbReference type="ARBA" id="ARBA00004609"/>
    </source>
</evidence>
<name>A0A6P9AES8_THRPL</name>
<dbReference type="Gene3D" id="1.25.50.20">
    <property type="match status" value="1"/>
</dbReference>
<accession>A0A6P9AES8</accession>
<evidence type="ECO:0000256" key="12">
    <source>
        <dbReference type="ARBA" id="ARBA00022723"/>
    </source>
</evidence>
<dbReference type="CDD" id="cd09601">
    <property type="entry name" value="M1_APN-Q_like"/>
    <property type="match status" value="1"/>
</dbReference>
<dbReference type="PANTHER" id="PTHR11533">
    <property type="entry name" value="PROTEASE M1 ZINC METALLOPROTEASE"/>
    <property type="match status" value="1"/>
</dbReference>
<evidence type="ECO:0000256" key="5">
    <source>
        <dbReference type="ARBA" id="ARBA00011748"/>
    </source>
</evidence>
<feature type="domain" description="Aminopeptidase N-like N-terminal" evidence="31">
    <location>
        <begin position="318"/>
        <end position="448"/>
    </location>
</feature>
<feature type="active site" description="Proton acceptor" evidence="23">
    <location>
        <position position="558"/>
    </location>
</feature>
<evidence type="ECO:0000259" key="29">
    <source>
        <dbReference type="Pfam" id="PF01433"/>
    </source>
</evidence>
<feature type="domain" description="ERAP1-like C-terminal" evidence="30">
    <location>
        <begin position="785"/>
        <end position="1102"/>
    </location>
</feature>
<dbReference type="InterPro" id="IPR027268">
    <property type="entry name" value="Peptidase_M4/M1_CTD_sf"/>
</dbReference>
<evidence type="ECO:0000256" key="14">
    <source>
        <dbReference type="ARBA" id="ARBA00022833"/>
    </source>
</evidence>
<dbReference type="FunFam" id="1.25.50.20:FF:000001">
    <property type="entry name" value="Aminopeptidase"/>
    <property type="match status" value="1"/>
</dbReference>
<keyword evidence="20" id="KW-1015">Disulfide bond</keyword>
<evidence type="ECO:0000256" key="24">
    <source>
        <dbReference type="PIRSR" id="PIRSR634016-2"/>
    </source>
</evidence>
<comment type="subcellular location">
    <subcellularLocation>
        <location evidence="3">Cell membrane</location>
        <topology evidence="3">Lipid-anchor</topology>
        <topology evidence="3">GPI-anchor</topology>
    </subcellularLocation>
    <subcellularLocation>
        <location evidence="2">Cell membrane</location>
        <topology evidence="2">Single-pass type II membrane protein</topology>
    </subcellularLocation>
</comment>
<feature type="compositionally biased region" description="Low complexity" evidence="27">
    <location>
        <begin position="138"/>
        <end position="170"/>
    </location>
</feature>
<dbReference type="SUPFAM" id="SSF63737">
    <property type="entry name" value="Leukotriene A4 hydrolase N-terminal domain"/>
    <property type="match status" value="1"/>
</dbReference>
<dbReference type="Pfam" id="PF01433">
    <property type="entry name" value="Peptidase_M1"/>
    <property type="match status" value="1"/>
</dbReference>
<feature type="binding site" evidence="25">
    <location>
        <position position="557"/>
    </location>
    <ligand>
        <name>Zn(2+)</name>
        <dbReference type="ChEBI" id="CHEBI:29105"/>
        <note>catalytic</note>
    </ligand>
</feature>
<sequence length="1123" mass="125098">MAPHFRQRRSVLLNASGGSGRGKGRGLLTPCLVGFCTVLAVVTACLLATLLLLHHQLKLFPDERPGLVDLGKDLDEQLRAVEGHEMWAMERVRAGLNVTGASLEEKVAWLLRHGQRLRAARIILDYERAVAANASVAEASTAAPSTSPTAAAAPAPTDTTSTTAWSTSAPTAPPERSPNAEPLEETEIISDPLRPLEVEAVVLSPAKSEAGVEAWRRVPRLAEDVLPDRYDLVLQPDLKAGTLSGKVSITMRVLAPRRDVWLHALHMYINEVTLALVRPNATAEAEAAQAVQAAQAAQPSETPGTGPDWCSRAPGGLKVNETVLWAATQFLVVRLDCLLVPGVYDLHISFTGSLLTEGRGLFRFAYKSTDNTTRYIATTKFEPTYARLAFPCFDEPAMKASYKVRLVKPASQEYIALSNSDVLGQVTDTATNLTTVEFTETVKMSSYLAAFIVCDFEKDQENKTMSSGKPVNIYARHEQIDNTKEALNVAYYAVNFYADYFKIPYPMPKVDLIAIPDFVSGAMENWGLITFRETSVLFDPVENSKGNQEAISETVAHELAHMWFGNLVTMKWWTDLWLNEGFATFMAQKSLSHMHPDWDYNNQFIVDTMLSILKLDSELSSHPVLQEVSSPDQITEIFDTISYDKGSSVIVMLEAFMGEDKFAKGLHTYLNTHQYRNAETADLWRSLQDYAPPNVDVAKVMDTWTRQMGFPVVTVTTTGPGKYVLSQKRFLSNPEATYDPSTSKYGYKWEIPIFIATSVSKSYELYWLDSTQEKLDITVESSVQWIKINHHQTSYFRTNYDDAGWSALIGALTQDATQIDAIDRAGLISDAFSLADAQQITYGRALDLTKYLVNEKELVPWDAAGTAIATLLQRLPQSEPLKKYAISLLKPIVSSLTWSAGASDGHLTRRLRTLVLELVCSLDDAQALSQANSLFSSWLNGGPKPDPDIRSVVYRYGLGASDNVDQWNNLFETKFKKETNTQERAKLMAALAATPNVESLKKYLDIAKDESIIRSQDYFTVLGYIANNPKGEQLVWDFYRDQYDYLLKRFTLNDRTFGRFIVRVTGKFDTETRLTELKSFFEQHPDAGAGTAARKQALEGVENRIKWLATHKKAVEDWLGQNA</sequence>
<keyword evidence="11 28" id="KW-0812">Transmembrane</keyword>
<comment type="catalytic activity">
    <reaction evidence="1">
        <text>Release of N-terminal glutamate (and to a lesser extent aspartate) from a peptide.</text>
        <dbReference type="EC" id="3.4.11.7"/>
    </reaction>
</comment>
<dbReference type="Gene3D" id="2.60.40.1730">
    <property type="entry name" value="tricorn interacting facor f3 domain"/>
    <property type="match status" value="1"/>
</dbReference>
<protein>
    <recommendedName>
        <fullName evidence="6">glutamyl aminopeptidase</fullName>
        <ecNumber evidence="6">3.4.11.7</ecNumber>
    </recommendedName>
</protein>
<dbReference type="GO" id="GO:0008270">
    <property type="term" value="F:zinc ion binding"/>
    <property type="evidence" value="ECO:0007669"/>
    <property type="project" value="InterPro"/>
</dbReference>
<evidence type="ECO:0000256" key="9">
    <source>
        <dbReference type="ARBA" id="ARBA00022622"/>
    </source>
</evidence>
<dbReference type="PANTHER" id="PTHR11533:SF276">
    <property type="entry name" value="GLUTAMYL AMINOPEPTIDASE"/>
    <property type="match status" value="1"/>
</dbReference>
<feature type="binding site" evidence="25">
    <location>
        <position position="580"/>
    </location>
    <ligand>
        <name>Zn(2+)</name>
        <dbReference type="ChEBI" id="CHEBI:29105"/>
        <note>catalytic</note>
    </ligand>
</feature>
<dbReference type="InterPro" id="IPR045357">
    <property type="entry name" value="Aminopeptidase_N-like_N"/>
</dbReference>
<evidence type="ECO:0000313" key="32">
    <source>
        <dbReference type="Proteomes" id="UP000515158"/>
    </source>
</evidence>
<evidence type="ECO:0000256" key="7">
    <source>
        <dbReference type="ARBA" id="ARBA00022438"/>
    </source>
</evidence>
<evidence type="ECO:0000256" key="1">
    <source>
        <dbReference type="ARBA" id="ARBA00001703"/>
    </source>
</evidence>
<keyword evidence="9" id="KW-0336">GPI-anchor</keyword>
<keyword evidence="21" id="KW-0325">Glycoprotein</keyword>
<dbReference type="GO" id="GO:0006508">
    <property type="term" value="P:proteolysis"/>
    <property type="evidence" value="ECO:0007669"/>
    <property type="project" value="UniProtKB-KW"/>
</dbReference>
<reference evidence="33" key="1">
    <citation type="submission" date="2025-08" db="UniProtKB">
        <authorList>
            <consortium name="RefSeq"/>
        </authorList>
    </citation>
    <scope>IDENTIFICATION</scope>
    <source>
        <tissue evidence="33">Total insect</tissue>
    </source>
</reference>
<keyword evidence="32" id="KW-1185">Reference proteome</keyword>
<evidence type="ECO:0000256" key="21">
    <source>
        <dbReference type="ARBA" id="ARBA00023180"/>
    </source>
</evidence>
<evidence type="ECO:0000256" key="6">
    <source>
        <dbReference type="ARBA" id="ARBA00012567"/>
    </source>
</evidence>
<keyword evidence="8" id="KW-1003">Cell membrane</keyword>
<feature type="binding site" evidence="24">
    <location>
        <position position="1055"/>
    </location>
    <ligand>
        <name>substrate</name>
    </ligand>
</feature>
<comment type="cofactor">
    <cofactor evidence="25">
        <name>Zn(2+)</name>
        <dbReference type="ChEBI" id="CHEBI:29105"/>
    </cofactor>
    <text evidence="25">Binds 1 zinc ion per subunit.</text>
</comment>
<feature type="binding site" evidence="24">
    <location>
        <begin position="521"/>
        <end position="525"/>
    </location>
    <ligand>
        <name>substrate</name>
    </ligand>
</feature>
<dbReference type="AlphaFoldDB" id="A0A6P9AES8"/>
<keyword evidence="7" id="KW-0031">Aminopeptidase</keyword>
<dbReference type="Pfam" id="PF17900">
    <property type="entry name" value="Peptidase_M1_N"/>
    <property type="match status" value="1"/>
</dbReference>
<dbReference type="InterPro" id="IPR024571">
    <property type="entry name" value="ERAP1-like_C_dom"/>
</dbReference>
<dbReference type="GO" id="GO:0004230">
    <property type="term" value="F:glutamyl aminopeptidase activity"/>
    <property type="evidence" value="ECO:0007669"/>
    <property type="project" value="UniProtKB-EC"/>
</dbReference>
<feature type="site" description="Transition state stabilizer" evidence="26">
    <location>
        <position position="643"/>
    </location>
</feature>
<keyword evidence="22" id="KW-0449">Lipoprotein</keyword>
<evidence type="ECO:0000256" key="23">
    <source>
        <dbReference type="PIRSR" id="PIRSR634016-1"/>
    </source>
</evidence>
<dbReference type="SUPFAM" id="SSF55486">
    <property type="entry name" value="Metalloproteases ('zincins'), catalytic domain"/>
    <property type="match status" value="1"/>
</dbReference>